<dbReference type="InterPro" id="IPR027417">
    <property type="entry name" value="P-loop_NTPase"/>
</dbReference>
<name>A0A1W1BH40_9ZZZZ</name>
<dbReference type="EMBL" id="FPHB01000021">
    <property type="protein sequence ID" value="SFV52805.1"/>
    <property type="molecule type" value="Genomic_DNA"/>
</dbReference>
<gene>
    <name evidence="1" type="ORF">MNB_SM-7-13</name>
</gene>
<organism evidence="1">
    <name type="scientific">hydrothermal vent metagenome</name>
    <dbReference type="NCBI Taxonomy" id="652676"/>
    <lineage>
        <taxon>unclassified sequences</taxon>
        <taxon>metagenomes</taxon>
        <taxon>ecological metagenomes</taxon>
    </lineage>
</organism>
<evidence type="ECO:0000313" key="1">
    <source>
        <dbReference type="EMBL" id="SFV52805.1"/>
    </source>
</evidence>
<evidence type="ECO:0008006" key="2">
    <source>
        <dbReference type="Google" id="ProtNLM"/>
    </source>
</evidence>
<accession>A0A1W1BH40</accession>
<proteinExistence type="predicted"/>
<dbReference type="AlphaFoldDB" id="A0A1W1BH40"/>
<sequence>MQELIANAKRLYRLKSNQKLLNFKRYIFEDLKNSPAKLTAIYGSRGVGKTTLLMQLLITPPTKYLNI</sequence>
<reference evidence="1" key="1">
    <citation type="submission" date="2016-10" db="EMBL/GenBank/DDBJ databases">
        <authorList>
            <person name="de Groot N.N."/>
        </authorList>
    </citation>
    <scope>NUCLEOTIDE SEQUENCE</scope>
</reference>
<protein>
    <recommendedName>
        <fullName evidence="2">AAA domain-containing protein</fullName>
    </recommendedName>
</protein>
<dbReference type="SUPFAM" id="SSF52540">
    <property type="entry name" value="P-loop containing nucleoside triphosphate hydrolases"/>
    <property type="match status" value="1"/>
</dbReference>
<dbReference type="Gene3D" id="3.40.50.300">
    <property type="entry name" value="P-loop containing nucleotide triphosphate hydrolases"/>
    <property type="match status" value="1"/>
</dbReference>